<reference evidence="4" key="1">
    <citation type="submission" date="2016-10" db="EMBL/GenBank/DDBJ databases">
        <authorList>
            <person name="Varghese N."/>
            <person name="Submissions S."/>
        </authorList>
    </citation>
    <scope>NUCLEOTIDE SEQUENCE [LARGE SCALE GENOMIC DNA]</scope>
    <source>
        <strain evidence="4">DSM 23422</strain>
    </source>
</reference>
<dbReference type="Gene3D" id="1.20.1050.10">
    <property type="match status" value="1"/>
</dbReference>
<dbReference type="InterPro" id="IPR040079">
    <property type="entry name" value="Glutathione_S-Trfase"/>
</dbReference>
<evidence type="ECO:0000259" key="2">
    <source>
        <dbReference type="PROSITE" id="PS50405"/>
    </source>
</evidence>
<dbReference type="SUPFAM" id="SSF47616">
    <property type="entry name" value="GST C-terminal domain-like"/>
    <property type="match status" value="1"/>
</dbReference>
<evidence type="ECO:0000259" key="1">
    <source>
        <dbReference type="PROSITE" id="PS50404"/>
    </source>
</evidence>
<dbReference type="CDD" id="cd03057">
    <property type="entry name" value="GST_N_Beta"/>
    <property type="match status" value="1"/>
</dbReference>
<dbReference type="Pfam" id="PF02798">
    <property type="entry name" value="GST_N"/>
    <property type="match status" value="1"/>
</dbReference>
<dbReference type="InterPro" id="IPR036249">
    <property type="entry name" value="Thioredoxin-like_sf"/>
</dbReference>
<dbReference type="SUPFAM" id="SSF52833">
    <property type="entry name" value="Thioredoxin-like"/>
    <property type="match status" value="1"/>
</dbReference>
<evidence type="ECO:0000313" key="3">
    <source>
        <dbReference type="EMBL" id="SFS41713.1"/>
    </source>
</evidence>
<dbReference type="AlphaFoldDB" id="A0A1I6PNB7"/>
<dbReference type="InterPro" id="IPR036282">
    <property type="entry name" value="Glutathione-S-Trfase_C_sf"/>
</dbReference>
<keyword evidence="4" id="KW-1185">Reference proteome</keyword>
<feature type="domain" description="GST N-terminal" evidence="1">
    <location>
        <begin position="1"/>
        <end position="82"/>
    </location>
</feature>
<dbReference type="Proteomes" id="UP000199239">
    <property type="component" value="Unassembled WGS sequence"/>
</dbReference>
<feature type="domain" description="GST C-terminal" evidence="2">
    <location>
        <begin position="86"/>
        <end position="214"/>
    </location>
</feature>
<dbReference type="PROSITE" id="PS50404">
    <property type="entry name" value="GST_NTER"/>
    <property type="match status" value="1"/>
</dbReference>
<dbReference type="SFLD" id="SFLDS00019">
    <property type="entry name" value="Glutathione_Transferase_(cytos"/>
    <property type="match status" value="1"/>
</dbReference>
<dbReference type="GO" id="GO:0016740">
    <property type="term" value="F:transferase activity"/>
    <property type="evidence" value="ECO:0007669"/>
    <property type="project" value="UniProtKB-KW"/>
</dbReference>
<accession>A0A1I6PNB7</accession>
<dbReference type="PROSITE" id="PS50405">
    <property type="entry name" value="GST_CTER"/>
    <property type="match status" value="1"/>
</dbReference>
<protein>
    <submittedName>
        <fullName evidence="3">Glutathione S-transferase</fullName>
    </submittedName>
</protein>
<dbReference type="PANTHER" id="PTHR44051">
    <property type="entry name" value="GLUTATHIONE S-TRANSFERASE-RELATED"/>
    <property type="match status" value="1"/>
</dbReference>
<dbReference type="InterPro" id="IPR010987">
    <property type="entry name" value="Glutathione-S-Trfase_C-like"/>
</dbReference>
<sequence>MSTYTLHYAPDNASLVIRLALEALGQPYRTVLVDRKLAAHKTPPYLKLNPHGLIPVLECADGPIFETGAILLWLTDQHGELGPQADSPQRADFLKWLFFISNTVHSALRMTFYPEKYAGPDPAHQTALRLTMQDALKRHLAELDVRAAKGPFALAIQLYLGPLLRWSVLYPVQKDQDWFSLDAYPNLKQMCLTLDSLPCTAAAQTAEGLGPTPFSAPRYATPPQGSAT</sequence>
<organism evidence="3 4">
    <name type="scientific">Sulfitobacter marinus</name>
    <dbReference type="NCBI Taxonomy" id="394264"/>
    <lineage>
        <taxon>Bacteria</taxon>
        <taxon>Pseudomonadati</taxon>
        <taxon>Pseudomonadota</taxon>
        <taxon>Alphaproteobacteria</taxon>
        <taxon>Rhodobacterales</taxon>
        <taxon>Roseobacteraceae</taxon>
        <taxon>Sulfitobacter</taxon>
    </lineage>
</organism>
<dbReference type="EMBL" id="FPAJ01000001">
    <property type="protein sequence ID" value="SFS41713.1"/>
    <property type="molecule type" value="Genomic_DNA"/>
</dbReference>
<dbReference type="SFLD" id="SFLDG00358">
    <property type="entry name" value="Main_(cytGST)"/>
    <property type="match status" value="1"/>
</dbReference>
<dbReference type="InterPro" id="IPR004045">
    <property type="entry name" value="Glutathione_S-Trfase_N"/>
</dbReference>
<dbReference type="Gene3D" id="3.40.30.10">
    <property type="entry name" value="Glutaredoxin"/>
    <property type="match status" value="1"/>
</dbReference>
<proteinExistence type="predicted"/>
<dbReference type="RefSeq" id="WP_093914548.1">
    <property type="nucleotide sequence ID" value="NZ_FPAJ01000001.1"/>
</dbReference>
<dbReference type="PANTHER" id="PTHR44051:SF8">
    <property type="entry name" value="GLUTATHIONE S-TRANSFERASE GSTA"/>
    <property type="match status" value="1"/>
</dbReference>
<dbReference type="OrthoDB" id="7583243at2"/>
<keyword evidence="3" id="KW-0808">Transferase</keyword>
<evidence type="ECO:0000313" key="4">
    <source>
        <dbReference type="Proteomes" id="UP000199239"/>
    </source>
</evidence>
<dbReference type="STRING" id="394264.SAMN04488040_0257"/>
<name>A0A1I6PNB7_9RHOB</name>
<gene>
    <name evidence="3" type="ORF">SAMN04488040_0257</name>
</gene>